<organism evidence="2 3">
    <name type="scientific">Lentzea waywayandensis</name>
    <dbReference type="NCBI Taxonomy" id="84724"/>
    <lineage>
        <taxon>Bacteria</taxon>
        <taxon>Bacillati</taxon>
        <taxon>Actinomycetota</taxon>
        <taxon>Actinomycetes</taxon>
        <taxon>Pseudonocardiales</taxon>
        <taxon>Pseudonocardiaceae</taxon>
        <taxon>Lentzea</taxon>
    </lineage>
</organism>
<dbReference type="EMBL" id="FOYL01000003">
    <property type="protein sequence ID" value="SFR12277.1"/>
    <property type="molecule type" value="Genomic_DNA"/>
</dbReference>
<dbReference type="InterPro" id="IPR017853">
    <property type="entry name" value="GH"/>
</dbReference>
<evidence type="ECO:0000313" key="2">
    <source>
        <dbReference type="EMBL" id="SFR12277.1"/>
    </source>
</evidence>
<dbReference type="GO" id="GO:0005975">
    <property type="term" value="P:carbohydrate metabolic process"/>
    <property type="evidence" value="ECO:0007669"/>
    <property type="project" value="InterPro"/>
</dbReference>
<dbReference type="Gene3D" id="3.20.20.80">
    <property type="entry name" value="Glycosidases"/>
    <property type="match status" value="1"/>
</dbReference>
<protein>
    <submittedName>
        <fullName evidence="2">Alpha-1,4-glucan:maltose-1-phosphate maltosyltransferase</fullName>
    </submittedName>
</protein>
<evidence type="ECO:0000313" key="3">
    <source>
        <dbReference type="Proteomes" id="UP000198583"/>
    </source>
</evidence>
<sequence length="516" mass="58804">MSAATALRDEDRPLAERVAPAFAADVQKLMFEHPVRELITKGKTHKIWCDRKKAAFGSWYEFFPRSTGGIDETGQAVHGTFATATKELDRVAAMGFDVVYFPPIHPIGRVNRKGPNNTLVATPEDTGSPWAIGADEGGHDAIHPQLGTIEDFDALVARANDLGLEVALDFALQCAPDHPWVLKHPEWFTTQPDGTIMYAENPPKKYQDIYPINFDLDPQGLYHEVLRVVLFWAEHGVRIFRVDNPHTKPPDFWQWLIWKVKEVYPDTLFLAEAFTRPARLYGLAKLGFTQSYTYFTWRTGKQELIEFGEDVRDHWDEARPNLFVNTPDILHESLQHGGPGMFGLRAALAATLSPTWGVYSGYELFEHEAVKPGSEEYLNSEKYQLRPRDYARALADGRSLEPWLRKLNHIRKAHPALQQMRTLRFQNIENDALVAFSKRDPATGDTVVVVVSLDPHNTQEGTLYLDLPELGFDWHERVIAHDEVTGETWDWGQANYVRLEPWRATAHVVSLQRRFS</sequence>
<keyword evidence="3" id="KW-1185">Reference proteome</keyword>
<dbReference type="CDD" id="cd11344">
    <property type="entry name" value="AmyAc_GlgE_like"/>
    <property type="match status" value="1"/>
</dbReference>
<dbReference type="AlphaFoldDB" id="A0A1I6E3R3"/>
<dbReference type="PANTHER" id="PTHR47786:SF2">
    <property type="entry name" value="GLYCOSYL HYDROLASE FAMILY 13 CATALYTIC DOMAIN-CONTAINING PROTEIN"/>
    <property type="match status" value="1"/>
</dbReference>
<dbReference type="InterPro" id="IPR013780">
    <property type="entry name" value="Glyco_hydro_b"/>
</dbReference>
<dbReference type="GO" id="GO:0016740">
    <property type="term" value="F:transferase activity"/>
    <property type="evidence" value="ECO:0007669"/>
    <property type="project" value="UniProtKB-KW"/>
</dbReference>
<accession>A0A1I6E3R3</accession>
<dbReference type="PANTHER" id="PTHR47786">
    <property type="entry name" value="ALPHA-1,4-GLUCAN:MALTOSE-1-PHOSPHATE MALTOSYLTRANSFERASE"/>
    <property type="match status" value="1"/>
</dbReference>
<dbReference type="InterPro" id="IPR049171">
    <property type="entry name" value="GLGE_C"/>
</dbReference>
<feature type="domain" description="Glycosyl hydrolase family 13 catalytic" evidence="1">
    <location>
        <begin position="57"/>
        <end position="392"/>
    </location>
</feature>
<dbReference type="SMART" id="SM00642">
    <property type="entry name" value="Aamy"/>
    <property type="match status" value="1"/>
</dbReference>
<evidence type="ECO:0000259" key="1">
    <source>
        <dbReference type="SMART" id="SM00642"/>
    </source>
</evidence>
<dbReference type="Pfam" id="PF21702">
    <property type="entry name" value="GLGE_C"/>
    <property type="match status" value="1"/>
</dbReference>
<dbReference type="STRING" id="84724.SAMN04488564_103774"/>
<reference evidence="3" key="1">
    <citation type="submission" date="2016-10" db="EMBL/GenBank/DDBJ databases">
        <authorList>
            <person name="Varghese N."/>
            <person name="Submissions S."/>
        </authorList>
    </citation>
    <scope>NUCLEOTIDE SEQUENCE [LARGE SCALE GENOMIC DNA]</scope>
    <source>
        <strain evidence="3">DSM 44232</strain>
    </source>
</reference>
<dbReference type="Proteomes" id="UP000198583">
    <property type="component" value="Unassembled WGS sequence"/>
</dbReference>
<name>A0A1I6E3R3_9PSEU</name>
<proteinExistence type="predicted"/>
<keyword evidence="2" id="KW-0808">Transferase</keyword>
<dbReference type="SUPFAM" id="SSF51445">
    <property type="entry name" value="(Trans)glycosidases"/>
    <property type="match status" value="1"/>
</dbReference>
<dbReference type="Gene3D" id="2.60.40.1180">
    <property type="entry name" value="Golgi alpha-mannosidase II"/>
    <property type="match status" value="1"/>
</dbReference>
<dbReference type="InterPro" id="IPR006047">
    <property type="entry name" value="GH13_cat_dom"/>
</dbReference>
<gene>
    <name evidence="2" type="ORF">SAMN04488564_103774</name>
</gene>